<dbReference type="RefSeq" id="WP_007476206.1">
    <property type="nucleotide sequence ID" value="NZ_KQ130623.1"/>
</dbReference>
<dbReference type="OrthoDB" id="9811121at2"/>
<evidence type="ECO:0000256" key="1">
    <source>
        <dbReference type="ARBA" id="ARBA00010613"/>
    </source>
</evidence>
<accession>A0A0J8G5L9</accession>
<dbReference type="InterPro" id="IPR036526">
    <property type="entry name" value="C-N_Hydrolase_sf"/>
</dbReference>
<keyword evidence="4" id="KW-1185">Reference proteome</keyword>
<dbReference type="PATRIC" id="fig|1430899.3.peg.2625"/>
<name>A0A0J8G5L9_9LIST</name>
<evidence type="ECO:0000313" key="4">
    <source>
        <dbReference type="Proteomes" id="UP000052258"/>
    </source>
</evidence>
<feature type="domain" description="CN hydrolase" evidence="2">
    <location>
        <begin position="2"/>
        <end position="238"/>
    </location>
</feature>
<dbReference type="PANTHER" id="PTHR23088">
    <property type="entry name" value="NITRILASE-RELATED"/>
    <property type="match status" value="1"/>
</dbReference>
<dbReference type="PROSITE" id="PS01227">
    <property type="entry name" value="UPF0012"/>
    <property type="match status" value="1"/>
</dbReference>
<evidence type="ECO:0000313" key="3">
    <source>
        <dbReference type="EMBL" id="KMT57875.1"/>
    </source>
</evidence>
<dbReference type="PANTHER" id="PTHR23088:SF27">
    <property type="entry name" value="DEAMINATED GLUTATHIONE AMIDASE"/>
    <property type="match status" value="1"/>
</dbReference>
<dbReference type="SUPFAM" id="SSF56317">
    <property type="entry name" value="Carbon-nitrogen hydrolase"/>
    <property type="match status" value="1"/>
</dbReference>
<dbReference type="Proteomes" id="UP000052258">
    <property type="component" value="Unassembled WGS sequence"/>
</dbReference>
<comment type="caution">
    <text evidence="3">The sequence shown here is derived from an EMBL/GenBank/DDBJ whole genome shotgun (WGS) entry which is preliminary data.</text>
</comment>
<proteinExistence type="inferred from homology"/>
<dbReference type="AlphaFoldDB" id="A0A0J8G5L9"/>
<gene>
    <name evidence="3" type="ORF">X560_2573</name>
</gene>
<sequence>MWKLALCQIDVTFKDPDANFKRVRQAVTEAAKSGAQIAVLPEMWNTGYCLGELEMYADRNGERTKKFLSALAKEQNITIIGGSVAIKTEGKFTNIMYAFDSQGDFLSSYKKVHPFKLMDEHLYLEPGNDANLFMLDGIKTAGFICYDIRFPEWIRYHAAKGAEVIFVVAQWPDVRISQWEKLLVARAIENQAFVVAVNRIGQDPNNQFNGHSMVINPQGDILLSAGEKEENLYCTIQLDEVHEARSAISVFDDRRPELYF</sequence>
<dbReference type="EMBL" id="AZHO01000038">
    <property type="protein sequence ID" value="KMT57875.1"/>
    <property type="molecule type" value="Genomic_DNA"/>
</dbReference>
<dbReference type="CDD" id="cd07583">
    <property type="entry name" value="nitrilase_5"/>
    <property type="match status" value="1"/>
</dbReference>
<dbReference type="Gene3D" id="3.60.110.10">
    <property type="entry name" value="Carbon-nitrogen hydrolase"/>
    <property type="match status" value="1"/>
</dbReference>
<reference evidence="3 4" key="1">
    <citation type="journal article" date="2015" name="Genome Biol. Evol.">
        <title>Comparative Genomics of Listeria Sensu Lato: Genus-Wide Differences in Evolutionary Dynamics and the Progressive Gain of Complex, Potentially Pathogenicity-Related Traits through Lateral Gene Transfer.</title>
        <authorList>
            <person name="Chiara M."/>
            <person name="Caruso M."/>
            <person name="D'Erchia A.M."/>
            <person name="Manzari C."/>
            <person name="Fraccalvieri R."/>
            <person name="Goffredo E."/>
            <person name="Latorre L."/>
            <person name="Miccolupo A."/>
            <person name="Padalino I."/>
            <person name="Santagada G."/>
            <person name="Chiocco D."/>
            <person name="Pesole G."/>
            <person name="Horner D.S."/>
            <person name="Parisi A."/>
        </authorList>
    </citation>
    <scope>NUCLEOTIDE SEQUENCE [LARGE SCALE GENOMIC DNA]</scope>
    <source>
        <strain evidence="3 4">1991</strain>
    </source>
</reference>
<protein>
    <recommendedName>
        <fullName evidence="2">CN hydrolase domain-containing protein</fullName>
    </recommendedName>
</protein>
<evidence type="ECO:0000259" key="2">
    <source>
        <dbReference type="PROSITE" id="PS50263"/>
    </source>
</evidence>
<dbReference type="Pfam" id="PF00795">
    <property type="entry name" value="CN_hydrolase"/>
    <property type="match status" value="1"/>
</dbReference>
<comment type="similarity">
    <text evidence="1">Belongs to the carbon-nitrogen hydrolase superfamily. NIT1/NIT2 family.</text>
</comment>
<dbReference type="InterPro" id="IPR001110">
    <property type="entry name" value="UPF0012_CS"/>
</dbReference>
<dbReference type="InterPro" id="IPR003010">
    <property type="entry name" value="C-N_Hydrolase"/>
</dbReference>
<dbReference type="PROSITE" id="PS50263">
    <property type="entry name" value="CN_HYDROLASE"/>
    <property type="match status" value="1"/>
</dbReference>
<organism evidence="3 4">
    <name type="scientific">Listeria fleischmannii 1991</name>
    <dbReference type="NCBI Taxonomy" id="1430899"/>
    <lineage>
        <taxon>Bacteria</taxon>
        <taxon>Bacillati</taxon>
        <taxon>Bacillota</taxon>
        <taxon>Bacilli</taxon>
        <taxon>Bacillales</taxon>
        <taxon>Listeriaceae</taxon>
        <taxon>Listeria</taxon>
    </lineage>
</organism>